<comment type="caution">
    <text evidence="1">The sequence shown here is derived from an EMBL/GenBank/DDBJ whole genome shotgun (WGS) entry which is preliminary data.</text>
</comment>
<organism evidence="1 2">
    <name type="scientific">Cytospora leucostoma</name>
    <dbReference type="NCBI Taxonomy" id="1230097"/>
    <lineage>
        <taxon>Eukaryota</taxon>
        <taxon>Fungi</taxon>
        <taxon>Dikarya</taxon>
        <taxon>Ascomycota</taxon>
        <taxon>Pezizomycotina</taxon>
        <taxon>Sordariomycetes</taxon>
        <taxon>Sordariomycetidae</taxon>
        <taxon>Diaporthales</taxon>
        <taxon>Cytosporaceae</taxon>
        <taxon>Cytospora</taxon>
    </lineage>
</organism>
<name>A0A423WDX3_9PEZI</name>
<gene>
    <name evidence="1" type="ORF">VPNG_07589</name>
</gene>
<reference evidence="1 2" key="1">
    <citation type="submission" date="2015-09" db="EMBL/GenBank/DDBJ databases">
        <title>Host preference determinants of Valsa canker pathogens revealed by comparative genomics.</title>
        <authorList>
            <person name="Yin Z."/>
            <person name="Huang L."/>
        </authorList>
    </citation>
    <scope>NUCLEOTIDE SEQUENCE [LARGE SCALE GENOMIC DNA]</scope>
    <source>
        <strain evidence="1 2">SXYLt</strain>
    </source>
</reference>
<dbReference type="InParanoid" id="A0A423WDX3"/>
<dbReference type="EMBL" id="LKEB01000054">
    <property type="protein sequence ID" value="ROW01435.1"/>
    <property type="molecule type" value="Genomic_DNA"/>
</dbReference>
<dbReference type="AlphaFoldDB" id="A0A423WDX3"/>
<sequence length="125" mass="13623">MRGLGCKRVYLQFGDQDTIPHLVQDLAIPVIRSQRFHAPLAAACGRDVELEGAVGLATVLYIVGTVVAASEEGRPRAGVTMLVSFSLPLEGLVWYWVLGAGNHVDAWTKQVSSRSYDRELLDVSL</sequence>
<dbReference type="Proteomes" id="UP000285146">
    <property type="component" value="Unassembled WGS sequence"/>
</dbReference>
<evidence type="ECO:0000313" key="1">
    <source>
        <dbReference type="EMBL" id="ROW01435.1"/>
    </source>
</evidence>
<protein>
    <submittedName>
        <fullName evidence="1">Uncharacterized protein</fullName>
    </submittedName>
</protein>
<keyword evidence="2" id="KW-1185">Reference proteome</keyword>
<evidence type="ECO:0000313" key="2">
    <source>
        <dbReference type="Proteomes" id="UP000285146"/>
    </source>
</evidence>
<proteinExistence type="predicted"/>
<accession>A0A423WDX3</accession>